<dbReference type="Proteomes" id="UP001327560">
    <property type="component" value="Chromosome 7"/>
</dbReference>
<feature type="region of interest" description="Disordered" evidence="3">
    <location>
        <begin position="409"/>
        <end position="463"/>
    </location>
</feature>
<feature type="compositionally biased region" description="Low complexity" evidence="3">
    <location>
        <begin position="36"/>
        <end position="47"/>
    </location>
</feature>
<feature type="compositionally biased region" description="Basic and acidic residues" evidence="3">
    <location>
        <begin position="451"/>
        <end position="462"/>
    </location>
</feature>
<keyword evidence="2" id="KW-0677">Repeat</keyword>
<proteinExistence type="predicted"/>
<dbReference type="InterPro" id="IPR001611">
    <property type="entry name" value="Leu-rich_rpt"/>
</dbReference>
<dbReference type="EMBL" id="CP136896">
    <property type="protein sequence ID" value="WOL15555.1"/>
    <property type="molecule type" value="Genomic_DNA"/>
</dbReference>
<dbReference type="SMART" id="SM00365">
    <property type="entry name" value="LRR_SD22"/>
    <property type="match status" value="5"/>
</dbReference>
<keyword evidence="5" id="KW-1185">Reference proteome</keyword>
<dbReference type="PANTHER" id="PTHR46652">
    <property type="entry name" value="LEUCINE-RICH REPEAT AND IQ DOMAIN-CONTAINING PROTEIN 1-RELATED"/>
    <property type="match status" value="1"/>
</dbReference>
<accession>A0AAQ3QPG9</accession>
<dbReference type="AlphaFoldDB" id="A0AAQ3QPG9"/>
<organism evidence="4 5">
    <name type="scientific">Canna indica</name>
    <name type="common">Indian-shot</name>
    <dbReference type="NCBI Taxonomy" id="4628"/>
    <lineage>
        <taxon>Eukaryota</taxon>
        <taxon>Viridiplantae</taxon>
        <taxon>Streptophyta</taxon>
        <taxon>Embryophyta</taxon>
        <taxon>Tracheophyta</taxon>
        <taxon>Spermatophyta</taxon>
        <taxon>Magnoliopsida</taxon>
        <taxon>Liliopsida</taxon>
        <taxon>Zingiberales</taxon>
        <taxon>Cannaceae</taxon>
        <taxon>Canna</taxon>
    </lineage>
</organism>
<feature type="compositionally biased region" description="Basic and acidic residues" evidence="3">
    <location>
        <begin position="433"/>
        <end position="443"/>
    </location>
</feature>
<dbReference type="PROSITE" id="PS51450">
    <property type="entry name" value="LRR"/>
    <property type="match status" value="2"/>
</dbReference>
<evidence type="ECO:0000256" key="2">
    <source>
        <dbReference type="ARBA" id="ARBA00022737"/>
    </source>
</evidence>
<dbReference type="SUPFAM" id="SSF52058">
    <property type="entry name" value="L domain-like"/>
    <property type="match status" value="1"/>
</dbReference>
<feature type="region of interest" description="Disordered" evidence="3">
    <location>
        <begin position="339"/>
        <end position="388"/>
    </location>
</feature>
<evidence type="ECO:0000313" key="4">
    <source>
        <dbReference type="EMBL" id="WOL15555.1"/>
    </source>
</evidence>
<dbReference type="InterPro" id="IPR050836">
    <property type="entry name" value="SDS22/Internalin_LRR"/>
</dbReference>
<feature type="compositionally biased region" description="Basic and acidic residues" evidence="3">
    <location>
        <begin position="343"/>
        <end position="361"/>
    </location>
</feature>
<dbReference type="PANTHER" id="PTHR46652:SF7">
    <property type="entry name" value="LEUCINE-RICH REPEAT AND IQ DOMAIN-CONTAINING PROTEIN 1"/>
    <property type="match status" value="1"/>
</dbReference>
<name>A0AAQ3QPG9_9LILI</name>
<reference evidence="4 5" key="1">
    <citation type="submission" date="2023-10" db="EMBL/GenBank/DDBJ databases">
        <title>Chromosome-scale genome assembly provides insights into flower coloration mechanisms of Canna indica.</title>
        <authorList>
            <person name="Li C."/>
        </authorList>
    </citation>
    <scope>NUCLEOTIDE SEQUENCE [LARGE SCALE GENOMIC DNA]</scope>
    <source>
        <tissue evidence="4">Flower</tissue>
    </source>
</reference>
<feature type="region of interest" description="Disordered" evidence="3">
    <location>
        <begin position="1"/>
        <end position="47"/>
    </location>
</feature>
<protein>
    <submittedName>
        <fullName evidence="4">Protein phosphatase 1 regulatory subunit 7</fullName>
    </submittedName>
</protein>
<gene>
    <name evidence="4" type="ORF">Cni_G24336</name>
</gene>
<sequence length="542" mass="59161">MVDGDARDGGRADGEGSRLGGGPSLVSLSTRRQPDARPTPARAPPSVRGLFLLAPPHQGIECLPNVCPPPRCSTCSSPAAMGRLTLEQISQESKGGADATTSLNLSHRILSDVSCLSNFHNLERLDLSFNCLSSLEDLSSCVNLKWLSVMENKLETLKGVEGLSKLTILNAGKNMLRAMDEIKSLTSLRALILNDNKIPSICKLDHLSFLNTLVLSRNPIHNIGDSLVKAKSITKLSLSHCHIQYIGSSLTSCVDLKEARFAHNMIMSLPAELAQNTKLQNLDMGNNLIENSSDIKVLSVLYKLKNLNLQGNPIAEKDKLAKKVKKLVPHLQIFNAKPLQRSNKVETTAREEKSSYSKDDDFPPYASKNEAATELKRKKKKTNVTSSKNILQNSGLGYDALPASTNVEAKKESAMKSTKLNSKSNRNVVTDDNPPRDSKESHAKKGSKRKNYSDREQSKFEGIDDAETPFMDLIFLDNATRKVERSKKGQEVVADGELLGALVVDHAKKRKKSKNISGALALQLLPPTEVGIGGPSAWDDNL</sequence>
<evidence type="ECO:0000256" key="1">
    <source>
        <dbReference type="ARBA" id="ARBA00022614"/>
    </source>
</evidence>
<evidence type="ECO:0000313" key="5">
    <source>
        <dbReference type="Proteomes" id="UP001327560"/>
    </source>
</evidence>
<dbReference type="Gene3D" id="3.80.10.10">
    <property type="entry name" value="Ribonuclease Inhibitor"/>
    <property type="match status" value="2"/>
</dbReference>
<keyword evidence="1" id="KW-0433">Leucine-rich repeat</keyword>
<dbReference type="InterPro" id="IPR032675">
    <property type="entry name" value="LRR_dom_sf"/>
</dbReference>
<evidence type="ECO:0000256" key="3">
    <source>
        <dbReference type="SAM" id="MobiDB-lite"/>
    </source>
</evidence>
<feature type="compositionally biased region" description="Basic and acidic residues" evidence="3">
    <location>
        <begin position="1"/>
        <end position="16"/>
    </location>
</feature>
<feature type="compositionally biased region" description="Polar residues" evidence="3">
    <location>
        <begin position="415"/>
        <end position="430"/>
    </location>
</feature>